<accession>A0A9N9MJ88</accession>
<organism evidence="7 8">
    <name type="scientific">Ceutorhynchus assimilis</name>
    <name type="common">cabbage seed weevil</name>
    <dbReference type="NCBI Taxonomy" id="467358"/>
    <lineage>
        <taxon>Eukaryota</taxon>
        <taxon>Metazoa</taxon>
        <taxon>Ecdysozoa</taxon>
        <taxon>Arthropoda</taxon>
        <taxon>Hexapoda</taxon>
        <taxon>Insecta</taxon>
        <taxon>Pterygota</taxon>
        <taxon>Neoptera</taxon>
        <taxon>Endopterygota</taxon>
        <taxon>Coleoptera</taxon>
        <taxon>Polyphaga</taxon>
        <taxon>Cucujiformia</taxon>
        <taxon>Curculionidae</taxon>
        <taxon>Ceutorhynchinae</taxon>
        <taxon>Ceutorhynchus</taxon>
    </lineage>
</organism>
<evidence type="ECO:0000256" key="4">
    <source>
        <dbReference type="ARBA" id="ARBA00022801"/>
    </source>
</evidence>
<keyword evidence="4" id="KW-0378">Hydrolase</keyword>
<comment type="similarity">
    <text evidence="2">Belongs to the PPase class C family. Prune subfamily.</text>
</comment>
<dbReference type="Pfam" id="PF02833">
    <property type="entry name" value="DHHA2"/>
    <property type="match status" value="1"/>
</dbReference>
<dbReference type="GO" id="GO:0004309">
    <property type="term" value="F:exopolyphosphatase activity"/>
    <property type="evidence" value="ECO:0007669"/>
    <property type="project" value="TreeGrafter"/>
</dbReference>
<dbReference type="SMART" id="SM01131">
    <property type="entry name" value="DHHA2"/>
    <property type="match status" value="1"/>
</dbReference>
<evidence type="ECO:0000256" key="1">
    <source>
        <dbReference type="ARBA" id="ARBA00001936"/>
    </source>
</evidence>
<dbReference type="Gene3D" id="3.90.1640.10">
    <property type="entry name" value="inorganic pyrophosphatase (n-terminal core)"/>
    <property type="match status" value="1"/>
</dbReference>
<evidence type="ECO:0000256" key="3">
    <source>
        <dbReference type="ARBA" id="ARBA00022723"/>
    </source>
</evidence>
<evidence type="ECO:0000259" key="6">
    <source>
        <dbReference type="SMART" id="SM01131"/>
    </source>
</evidence>
<keyword evidence="8" id="KW-1185">Reference proteome</keyword>
<evidence type="ECO:0000313" key="8">
    <source>
        <dbReference type="Proteomes" id="UP001152799"/>
    </source>
</evidence>
<sequence length="374" mass="42622">MESFLKFLKASKNFVKTQVLDLESVHLVLGNESCDLDSSIAALTLAYFLHKQTPKNTITIPILNVSRADFKLHTESTHVLQKAEVSIHDLVYRDDINFKEITSKYSVVVSLVDHHVLSKNDEILAPYVREIIDHRPVDSSYQWDSNKVQIRIEPVGSCCTLIADKILKSDPDILCKSLAYLLYQTIIYDTIALNPENHKATPLDIDTGYVLEQKFGFVESRQEVFDKLWQAHNDVSHLTPLQLLSKDLKLVGGIYVPGLPMLVEDYLRLPGAIDAVEAFVEDHKVTCILLIGLNASNGKVERDLAVYSRNIEDKLRKILLESLMKADHELDCRFEKRKTSCEDKIDLLHVYNIKLSRKQMVPVVKSAWKSYSEE</sequence>
<dbReference type="GO" id="GO:0046872">
    <property type="term" value="F:metal ion binding"/>
    <property type="evidence" value="ECO:0007669"/>
    <property type="project" value="UniProtKB-KW"/>
</dbReference>
<dbReference type="Gene3D" id="3.10.310.20">
    <property type="entry name" value="DHHA2 domain"/>
    <property type="match status" value="1"/>
</dbReference>
<gene>
    <name evidence="7" type="ORF">CEUTPL_LOCUS2133</name>
</gene>
<dbReference type="GO" id="GO:0005737">
    <property type="term" value="C:cytoplasm"/>
    <property type="evidence" value="ECO:0007669"/>
    <property type="project" value="InterPro"/>
</dbReference>
<evidence type="ECO:0000256" key="2">
    <source>
        <dbReference type="ARBA" id="ARBA00010331"/>
    </source>
</evidence>
<dbReference type="EMBL" id="OU892286">
    <property type="protein sequence ID" value="CAG9761430.1"/>
    <property type="molecule type" value="Genomic_DNA"/>
</dbReference>
<dbReference type="AlphaFoldDB" id="A0A9N9MJ88"/>
<evidence type="ECO:0000256" key="5">
    <source>
        <dbReference type="ARBA" id="ARBA00023211"/>
    </source>
</evidence>
<keyword evidence="3" id="KW-0479">Metal-binding</keyword>
<name>A0A9N9MJ88_9CUCU</name>
<dbReference type="InterPro" id="IPR004097">
    <property type="entry name" value="DHHA2"/>
</dbReference>
<dbReference type="PANTHER" id="PTHR12112">
    <property type="entry name" value="BNIP - RELATED"/>
    <property type="match status" value="1"/>
</dbReference>
<dbReference type="SUPFAM" id="SSF64182">
    <property type="entry name" value="DHH phosphoesterases"/>
    <property type="match status" value="1"/>
</dbReference>
<reference evidence="7" key="1">
    <citation type="submission" date="2022-01" db="EMBL/GenBank/DDBJ databases">
        <authorList>
            <person name="King R."/>
        </authorList>
    </citation>
    <scope>NUCLEOTIDE SEQUENCE</scope>
</reference>
<keyword evidence="5" id="KW-0464">Manganese</keyword>
<dbReference type="PANTHER" id="PTHR12112:SF39">
    <property type="entry name" value="EG:152A3.5 PROTEIN (FBGN0003116_PN PROTEIN)"/>
    <property type="match status" value="1"/>
</dbReference>
<dbReference type="InterPro" id="IPR038763">
    <property type="entry name" value="DHH_sf"/>
</dbReference>
<dbReference type="OrthoDB" id="374045at2759"/>
<evidence type="ECO:0000313" key="7">
    <source>
        <dbReference type="EMBL" id="CAG9761430.1"/>
    </source>
</evidence>
<proteinExistence type="inferred from homology"/>
<dbReference type="InterPro" id="IPR001667">
    <property type="entry name" value="DDH_dom"/>
</dbReference>
<comment type="cofactor">
    <cofactor evidence="1">
        <name>Mn(2+)</name>
        <dbReference type="ChEBI" id="CHEBI:29035"/>
    </cofactor>
</comment>
<dbReference type="InterPro" id="IPR038222">
    <property type="entry name" value="DHHA2_dom_sf"/>
</dbReference>
<protein>
    <recommendedName>
        <fullName evidence="6">DHHA2 domain-containing protein</fullName>
    </recommendedName>
</protein>
<dbReference type="Pfam" id="PF01368">
    <property type="entry name" value="DHH"/>
    <property type="match status" value="1"/>
</dbReference>
<feature type="domain" description="DHHA2" evidence="6">
    <location>
        <begin position="225"/>
        <end position="368"/>
    </location>
</feature>
<dbReference type="Proteomes" id="UP001152799">
    <property type="component" value="Chromosome 10"/>
</dbReference>